<reference evidence="2" key="1">
    <citation type="submission" date="2023-04" db="EMBL/GenBank/DDBJ databases">
        <title>Black Yeasts Isolated from many extreme environments.</title>
        <authorList>
            <person name="Coleine C."/>
            <person name="Stajich J.E."/>
            <person name="Selbmann L."/>
        </authorList>
    </citation>
    <scope>NUCLEOTIDE SEQUENCE</scope>
    <source>
        <strain evidence="2">CCFEE 5312</strain>
    </source>
</reference>
<proteinExistence type="predicted"/>
<evidence type="ECO:0000259" key="1">
    <source>
        <dbReference type="SMART" id="SM00355"/>
    </source>
</evidence>
<evidence type="ECO:0000313" key="2">
    <source>
        <dbReference type="EMBL" id="KAK3050968.1"/>
    </source>
</evidence>
<evidence type="ECO:0000313" key="3">
    <source>
        <dbReference type="Proteomes" id="UP001271007"/>
    </source>
</evidence>
<dbReference type="Proteomes" id="UP001271007">
    <property type="component" value="Unassembled WGS sequence"/>
</dbReference>
<dbReference type="AlphaFoldDB" id="A0AAJ0G6M8"/>
<dbReference type="EMBL" id="JAWDJX010000028">
    <property type="protein sequence ID" value="KAK3050968.1"/>
    <property type="molecule type" value="Genomic_DNA"/>
</dbReference>
<feature type="domain" description="C2H2-type" evidence="1">
    <location>
        <begin position="55"/>
        <end position="78"/>
    </location>
</feature>
<feature type="domain" description="C2H2-type" evidence="1">
    <location>
        <begin position="201"/>
        <end position="225"/>
    </location>
</feature>
<sequence length="364" mass="41304">MASDSEWSDSYLHLGEAVDNLRVTTSKARPSCLCGHTFRKVEDMYEHAEEANHLVKCGCGELYGTQKALLMHQREVQHDHVLSHTKLEASYDQLGEELTVATVSDLSPRRPADTPAFVCFCGDEFDFVQELYEHATEEGHRLKCGCGHLCGSRRLIIQHQDGTVHEEKKSVTTLEAVKGLPGGNLALPAITHVSGEYLKPSNCNRCPGRKFRNAAALEQHNKDMHPSTPAPAPAVFSCRHCRPKKFATARQLREHEIEKHPSCPVCYMEFHDIFKKEYQLRTAADVAIPFSSAQTQVFQNQRATMHCHCEEHNMAFCSTELYSKHCIQHNEKMHKNTQDCLREGGYISRRRSYGYECKVCQELQ</sequence>
<name>A0AAJ0G6M8_9PEZI</name>
<protein>
    <submittedName>
        <fullName evidence="2">Myeloid differentiation primary response protein MyD88</fullName>
    </submittedName>
</protein>
<keyword evidence="3" id="KW-1185">Reference proteome</keyword>
<comment type="caution">
    <text evidence="2">The sequence shown here is derived from an EMBL/GenBank/DDBJ whole genome shotgun (WGS) entry which is preliminary data.</text>
</comment>
<organism evidence="2 3">
    <name type="scientific">Extremus antarcticus</name>
    <dbReference type="NCBI Taxonomy" id="702011"/>
    <lineage>
        <taxon>Eukaryota</taxon>
        <taxon>Fungi</taxon>
        <taxon>Dikarya</taxon>
        <taxon>Ascomycota</taxon>
        <taxon>Pezizomycotina</taxon>
        <taxon>Dothideomycetes</taxon>
        <taxon>Dothideomycetidae</taxon>
        <taxon>Mycosphaerellales</taxon>
        <taxon>Extremaceae</taxon>
        <taxon>Extremus</taxon>
    </lineage>
</organism>
<gene>
    <name evidence="2" type="primary">MYD88</name>
    <name evidence="2" type="ORF">LTR09_007717</name>
</gene>
<accession>A0AAJ0G6M8</accession>
<dbReference type="InterPro" id="IPR013087">
    <property type="entry name" value="Znf_C2H2_type"/>
</dbReference>
<dbReference type="SMART" id="SM00355">
    <property type="entry name" value="ZnF_C2H2"/>
    <property type="match status" value="3"/>
</dbReference>
<feature type="domain" description="C2H2-type" evidence="1">
    <location>
        <begin position="236"/>
        <end position="260"/>
    </location>
</feature>